<organism evidence="5 6">
    <name type="scientific">Zhongshania aquimaris</name>
    <dbReference type="NCBI Taxonomy" id="2857107"/>
    <lineage>
        <taxon>Bacteria</taxon>
        <taxon>Pseudomonadati</taxon>
        <taxon>Pseudomonadota</taxon>
        <taxon>Gammaproteobacteria</taxon>
        <taxon>Cellvibrionales</taxon>
        <taxon>Spongiibacteraceae</taxon>
        <taxon>Zhongshania</taxon>
    </lineage>
</organism>
<evidence type="ECO:0000256" key="1">
    <source>
        <dbReference type="ARBA" id="ARBA00023015"/>
    </source>
</evidence>
<keyword evidence="2" id="KW-0238">DNA-binding</keyword>
<dbReference type="CDD" id="cd06170">
    <property type="entry name" value="LuxR_C_like"/>
    <property type="match status" value="1"/>
</dbReference>
<evidence type="ECO:0000313" key="5">
    <source>
        <dbReference type="EMBL" id="MBW2939521.1"/>
    </source>
</evidence>
<dbReference type="PANTHER" id="PTHR44688:SF16">
    <property type="entry name" value="DNA-BINDING TRANSCRIPTIONAL ACTIVATOR DEVR_DOSR"/>
    <property type="match status" value="1"/>
</dbReference>
<gene>
    <name evidence="5" type="ORF">KXJ70_01945</name>
</gene>
<protein>
    <submittedName>
        <fullName evidence="5">LuxR C-terminal-related transcriptional regulator</fullName>
    </submittedName>
</protein>
<evidence type="ECO:0000256" key="2">
    <source>
        <dbReference type="ARBA" id="ARBA00023125"/>
    </source>
</evidence>
<proteinExistence type="predicted"/>
<accession>A0ABS6VP74</accession>
<feature type="domain" description="HTH luxR-type" evidence="4">
    <location>
        <begin position="22"/>
        <end position="87"/>
    </location>
</feature>
<evidence type="ECO:0000256" key="3">
    <source>
        <dbReference type="ARBA" id="ARBA00023163"/>
    </source>
</evidence>
<keyword evidence="3" id="KW-0804">Transcription</keyword>
<keyword evidence="1" id="KW-0805">Transcription regulation</keyword>
<sequence>MAIANRKVIAKMPLDSHNPIQQPLQALPLTPREHDVLRELAQGNSNKTIAKTLSISTYTVDGYVKDIFRKLGVRNRSMAAVVAFHHGMLEMASPVKHTTQARANL</sequence>
<dbReference type="SMART" id="SM00421">
    <property type="entry name" value="HTH_LUXR"/>
    <property type="match status" value="1"/>
</dbReference>
<dbReference type="PANTHER" id="PTHR44688">
    <property type="entry name" value="DNA-BINDING TRANSCRIPTIONAL ACTIVATOR DEVR_DOSR"/>
    <property type="match status" value="1"/>
</dbReference>
<name>A0ABS6VP74_9GAMM</name>
<evidence type="ECO:0000313" key="6">
    <source>
        <dbReference type="Proteomes" id="UP001166291"/>
    </source>
</evidence>
<dbReference type="EMBL" id="JAHWDQ010000001">
    <property type="protein sequence ID" value="MBW2939521.1"/>
    <property type="molecule type" value="Genomic_DNA"/>
</dbReference>
<dbReference type="RefSeq" id="WP_219041773.1">
    <property type="nucleotide sequence ID" value="NZ_JAHWDQ010000001.1"/>
</dbReference>
<reference evidence="5" key="1">
    <citation type="submission" date="2021-07" db="EMBL/GenBank/DDBJ databases">
        <title>Zhongshania sp. CAU 1632 isolated from seawater.</title>
        <authorList>
            <person name="Kim W."/>
        </authorList>
    </citation>
    <scope>NUCLEOTIDE SEQUENCE</scope>
    <source>
        <strain evidence="5">CAU 1632</strain>
    </source>
</reference>
<dbReference type="Proteomes" id="UP001166291">
    <property type="component" value="Unassembled WGS sequence"/>
</dbReference>
<dbReference type="InterPro" id="IPR000792">
    <property type="entry name" value="Tscrpt_reg_LuxR_C"/>
</dbReference>
<dbReference type="PROSITE" id="PS50043">
    <property type="entry name" value="HTH_LUXR_2"/>
    <property type="match status" value="1"/>
</dbReference>
<dbReference type="Pfam" id="PF00196">
    <property type="entry name" value="GerE"/>
    <property type="match status" value="1"/>
</dbReference>
<keyword evidence="6" id="KW-1185">Reference proteome</keyword>
<evidence type="ECO:0000259" key="4">
    <source>
        <dbReference type="PROSITE" id="PS50043"/>
    </source>
</evidence>
<comment type="caution">
    <text evidence="5">The sequence shown here is derived from an EMBL/GenBank/DDBJ whole genome shotgun (WGS) entry which is preliminary data.</text>
</comment>